<feature type="region of interest" description="Disordered" evidence="1">
    <location>
        <begin position="609"/>
        <end position="715"/>
    </location>
</feature>
<feature type="compositionally biased region" description="Basic and acidic residues" evidence="1">
    <location>
        <begin position="430"/>
        <end position="439"/>
    </location>
</feature>
<dbReference type="GeneID" id="22578015"/>
<gene>
    <name evidence="2" type="ORF">LPMP_322740</name>
</gene>
<dbReference type="eggNOG" id="ENOG502SFFP">
    <property type="taxonomic scope" value="Eukaryota"/>
</dbReference>
<sequence length="715" mass="77139">MDPLKKILCQCRSALLLPPSSPHPTQTCALCFVSSVLSYCASCPPLSSFSAFCRPFYTCETSPRFALAFQIVASSSMTDKGDAARAYCANLAATYERLAHDLAIPLIDQELYSCLFVCPLLHEHCAEAQASFAKGTGTSTMTFLSSVSTVDRHGDALVALGGTELVVAALCEHEQQTLLVMQAIALRESVMSRIWGCCNSYDDGQASVEAAQFTMLRLLEEHQIATLLMVESVLAWRQALSRPYPFLLKKGDNYLMNVVQDCAALGATTLVRSLANVRLEHDPLCVKVDFCRLLHRMEIKHRTRLVNSGAMWRLGLQPLRPIASSQPFRGSTAGNSISAASLTAVASPPSDASSEARDVAPATRSYAGTSLDFLTEVSRLAAVLNRTDGRRRTSLPPLSTATSTSSSAAGVSNNSAPGAAHRHFPFPSPHGDREAREQKQRRLLTATRVLGEEAFIQRMLIEELYPLAHEQERFVPLLKVAQLFSADGFGQVEKNIPEDSWPLEKATWSSLATTGRRVNRLNCMSTAREVLQANHLLPAWERRMSNSITDLATATSAYSVTPTTSVSLPAEGSVTPFQPTATQAQPCSFAATTTPSSCHSNSFKNFDVASSESFGKQREPTSSPKERAACRSKLSPPSNSTSPKFSSSPAVAPTATVVTSQAGPASSSSSSSHASSATSSASSFQTPSHKQSLEELRQQLLAEHRRNSDPASMIH</sequence>
<keyword evidence="3" id="KW-1185">Reference proteome</keyword>
<dbReference type="EMBL" id="CP009401">
    <property type="protein sequence ID" value="AIO01159.1"/>
    <property type="molecule type" value="Genomic_DNA"/>
</dbReference>
<proteinExistence type="predicted"/>
<feature type="compositionally biased region" description="Low complexity" evidence="1">
    <location>
        <begin position="394"/>
        <end position="419"/>
    </location>
</feature>
<dbReference type="AlphaFoldDB" id="A0A088RYX0"/>
<evidence type="ECO:0000313" key="3">
    <source>
        <dbReference type="Proteomes" id="UP000063063"/>
    </source>
</evidence>
<reference evidence="2 3" key="1">
    <citation type="journal article" date="2015" name="Sci. Rep.">
        <title>The genome of Leishmania panamensis: insights into genomics of the L. (Viannia) subgenus.</title>
        <authorList>
            <person name="Llanes A."/>
            <person name="Restrepo C.M."/>
            <person name="Vecchio G.D."/>
            <person name="Anguizola F.J."/>
            <person name="Lleonart R."/>
        </authorList>
    </citation>
    <scope>NUCLEOTIDE SEQUENCE [LARGE SCALE GENOMIC DNA]</scope>
    <source>
        <strain evidence="2 3">MHOM/PA/94/PSC-1</strain>
    </source>
</reference>
<feature type="compositionally biased region" description="Low complexity" evidence="1">
    <location>
        <begin position="665"/>
        <end position="683"/>
    </location>
</feature>
<dbReference type="OrthoDB" id="265347at2759"/>
<evidence type="ECO:0000256" key="1">
    <source>
        <dbReference type="SAM" id="MobiDB-lite"/>
    </source>
</evidence>
<dbReference type="KEGG" id="lpan:LPMP_322740"/>
<protein>
    <submittedName>
        <fullName evidence="2">Uncharacterized protein</fullName>
    </submittedName>
</protein>
<feature type="compositionally biased region" description="Low complexity" evidence="1">
    <location>
        <begin position="635"/>
        <end position="649"/>
    </location>
</feature>
<evidence type="ECO:0000313" key="2">
    <source>
        <dbReference type="EMBL" id="AIO01159.1"/>
    </source>
</evidence>
<feature type="compositionally biased region" description="Basic and acidic residues" evidence="1">
    <location>
        <begin position="615"/>
        <end position="629"/>
    </location>
</feature>
<organism evidence="2 3">
    <name type="scientific">Leishmania panamensis</name>
    <dbReference type="NCBI Taxonomy" id="5679"/>
    <lineage>
        <taxon>Eukaryota</taxon>
        <taxon>Discoba</taxon>
        <taxon>Euglenozoa</taxon>
        <taxon>Kinetoplastea</taxon>
        <taxon>Metakinetoplastina</taxon>
        <taxon>Trypanosomatida</taxon>
        <taxon>Trypanosomatidae</taxon>
        <taxon>Leishmaniinae</taxon>
        <taxon>Leishmania</taxon>
        <taxon>Leishmania guyanensis species complex</taxon>
    </lineage>
</organism>
<feature type="region of interest" description="Disordered" evidence="1">
    <location>
        <begin position="388"/>
        <end position="439"/>
    </location>
</feature>
<feature type="compositionally biased region" description="Basic and acidic residues" evidence="1">
    <location>
        <begin position="691"/>
        <end position="708"/>
    </location>
</feature>
<dbReference type="VEuPathDB" id="TriTrypDB:LPMP_322740"/>
<accession>A0A088RYX0</accession>
<dbReference type="Proteomes" id="UP000063063">
    <property type="component" value="Chromosome 32"/>
</dbReference>
<name>A0A088RYX0_LEIPA</name>
<dbReference type="RefSeq" id="XP_010701959.1">
    <property type="nucleotide sequence ID" value="XM_010703657.1"/>
</dbReference>
<dbReference type="VEuPathDB" id="TriTrypDB:LPAL13_320033600"/>